<evidence type="ECO:0000313" key="6">
    <source>
        <dbReference type="EMBL" id="TCV20702.1"/>
    </source>
</evidence>
<dbReference type="InterPro" id="IPR029044">
    <property type="entry name" value="Nucleotide-diphossugar_trans"/>
</dbReference>
<evidence type="ECO:0000313" key="7">
    <source>
        <dbReference type="Proteomes" id="UP000295197"/>
    </source>
</evidence>
<sequence length="381" mass="44394">MANIDLEIVLQVSYILYGLLGILLLIQLYYILFVYSRLSRYKVKSYQETTDLPPVSVIICAHNEQENLKQFLPQILEQEYPNFEVIVVNDYSTDETKWILEDFKRQYSHLNVVDIKEHIKLKNSKKFALTLGIKAAKHELLIMTDADCMPNSSNWLKEMAGAYSEDKEIVLGYSPYFPQTGFLNKLIRFETAHTAMSYLSYALKRNAYMGVGRNLSYLKSLFFKGKGFNAHMHIKSGDDDLFVNQNATRQNVNIAIHPDAHVYSNPKETWKSYYKQKARHSGASVVYKKSHQRMLGTQLITAFLFYVMLIVCIACYPSLWFVGVGMFLLRYLCQLITFSSIYKKLAVKDLLAWLLILDVFYYFYICLNGLFNRKKKQQSWK</sequence>
<reference evidence="6 7" key="1">
    <citation type="submission" date="2019-03" db="EMBL/GenBank/DDBJ databases">
        <title>Genomic Encyclopedia of Type Strains, Phase IV (KMG-IV): sequencing the most valuable type-strain genomes for metagenomic binning, comparative biology and taxonomic classification.</title>
        <authorList>
            <person name="Goeker M."/>
        </authorList>
    </citation>
    <scope>NUCLEOTIDE SEQUENCE [LARGE SCALE GENOMIC DNA]</scope>
    <source>
        <strain evidence="6 7">DSM 22362</strain>
    </source>
</reference>
<organism evidence="6 7">
    <name type="scientific">Sphingobacterium alimentarium</name>
    <dbReference type="NCBI Taxonomy" id="797292"/>
    <lineage>
        <taxon>Bacteria</taxon>
        <taxon>Pseudomonadati</taxon>
        <taxon>Bacteroidota</taxon>
        <taxon>Sphingobacteriia</taxon>
        <taxon>Sphingobacteriales</taxon>
        <taxon>Sphingobacteriaceae</taxon>
        <taxon>Sphingobacterium</taxon>
    </lineage>
</organism>
<keyword evidence="4" id="KW-1133">Transmembrane helix</keyword>
<comment type="caution">
    <text evidence="6">The sequence shown here is derived from an EMBL/GenBank/DDBJ whole genome shotgun (WGS) entry which is preliminary data.</text>
</comment>
<evidence type="ECO:0000256" key="2">
    <source>
        <dbReference type="ARBA" id="ARBA00022676"/>
    </source>
</evidence>
<feature type="transmembrane region" description="Helical" evidence="4">
    <location>
        <begin position="14"/>
        <end position="35"/>
    </location>
</feature>
<keyword evidence="7" id="KW-1185">Reference proteome</keyword>
<name>A0A4R3W3K5_9SPHI</name>
<dbReference type="Proteomes" id="UP000295197">
    <property type="component" value="Unassembled WGS sequence"/>
</dbReference>
<evidence type="ECO:0000256" key="1">
    <source>
        <dbReference type="ARBA" id="ARBA00006739"/>
    </source>
</evidence>
<evidence type="ECO:0000256" key="4">
    <source>
        <dbReference type="SAM" id="Phobius"/>
    </source>
</evidence>
<dbReference type="Pfam" id="PF00535">
    <property type="entry name" value="Glycos_transf_2"/>
    <property type="match status" value="1"/>
</dbReference>
<dbReference type="Gene3D" id="3.90.550.10">
    <property type="entry name" value="Spore Coat Polysaccharide Biosynthesis Protein SpsA, Chain A"/>
    <property type="match status" value="1"/>
</dbReference>
<dbReference type="PANTHER" id="PTHR43630:SF1">
    <property type="entry name" value="POLY-BETA-1,6-N-ACETYL-D-GLUCOSAMINE SYNTHASE"/>
    <property type="match status" value="1"/>
</dbReference>
<keyword evidence="3 6" id="KW-0808">Transferase</keyword>
<keyword evidence="2" id="KW-0328">Glycosyltransferase</keyword>
<keyword evidence="4" id="KW-0812">Transmembrane</keyword>
<evidence type="ECO:0000259" key="5">
    <source>
        <dbReference type="Pfam" id="PF00535"/>
    </source>
</evidence>
<feature type="transmembrane region" description="Helical" evidence="4">
    <location>
        <begin position="303"/>
        <end position="330"/>
    </location>
</feature>
<dbReference type="RefSeq" id="WP_132775777.1">
    <property type="nucleotide sequence ID" value="NZ_SMBZ01000001.1"/>
</dbReference>
<dbReference type="PANTHER" id="PTHR43630">
    <property type="entry name" value="POLY-BETA-1,6-N-ACETYL-D-GLUCOSAMINE SYNTHASE"/>
    <property type="match status" value="1"/>
</dbReference>
<protein>
    <submittedName>
        <fullName evidence="6">Cellulose synthase/poly-beta-1,6-N-acetylglucosamine synthase-like glycosyltransferase</fullName>
    </submittedName>
</protein>
<feature type="transmembrane region" description="Helical" evidence="4">
    <location>
        <begin position="350"/>
        <end position="371"/>
    </location>
</feature>
<dbReference type="GO" id="GO:0016757">
    <property type="term" value="F:glycosyltransferase activity"/>
    <property type="evidence" value="ECO:0007669"/>
    <property type="project" value="UniProtKB-KW"/>
</dbReference>
<proteinExistence type="inferred from homology"/>
<dbReference type="OrthoDB" id="9800276at2"/>
<keyword evidence="4" id="KW-0472">Membrane</keyword>
<dbReference type="AlphaFoldDB" id="A0A4R3W3K5"/>
<accession>A0A4R3W3K5</accession>
<dbReference type="SUPFAM" id="SSF53448">
    <property type="entry name" value="Nucleotide-diphospho-sugar transferases"/>
    <property type="match status" value="1"/>
</dbReference>
<evidence type="ECO:0000256" key="3">
    <source>
        <dbReference type="ARBA" id="ARBA00022679"/>
    </source>
</evidence>
<dbReference type="InterPro" id="IPR001173">
    <property type="entry name" value="Glyco_trans_2-like"/>
</dbReference>
<comment type="similarity">
    <text evidence="1">Belongs to the glycosyltransferase 2 family.</text>
</comment>
<feature type="domain" description="Glycosyltransferase 2-like" evidence="5">
    <location>
        <begin position="56"/>
        <end position="222"/>
    </location>
</feature>
<gene>
    <name evidence="6" type="ORF">EDC17_100141</name>
</gene>
<dbReference type="EMBL" id="SMBZ01000001">
    <property type="protein sequence ID" value="TCV20702.1"/>
    <property type="molecule type" value="Genomic_DNA"/>
</dbReference>